<dbReference type="GO" id="GO:0006261">
    <property type="term" value="P:DNA-templated DNA replication"/>
    <property type="evidence" value="ECO:0007669"/>
    <property type="project" value="TreeGrafter"/>
</dbReference>
<comment type="caution">
    <text evidence="2">The sequence shown here is derived from an EMBL/GenBank/DDBJ whole genome shotgun (WGS) entry which is preliminary data.</text>
</comment>
<gene>
    <name evidence="2" type="ORF">K2173_012204</name>
</gene>
<dbReference type="Proteomes" id="UP001159364">
    <property type="component" value="Linkage Group LG06"/>
</dbReference>
<proteinExistence type="predicted"/>
<dbReference type="PANTHER" id="PTHR14303">
    <property type="entry name" value="DNA POLYMERASE DELTA SUBUNIT 4"/>
    <property type="match status" value="1"/>
</dbReference>
<organism evidence="2 3">
    <name type="scientific">Erythroxylum novogranatense</name>
    <dbReference type="NCBI Taxonomy" id="1862640"/>
    <lineage>
        <taxon>Eukaryota</taxon>
        <taxon>Viridiplantae</taxon>
        <taxon>Streptophyta</taxon>
        <taxon>Embryophyta</taxon>
        <taxon>Tracheophyta</taxon>
        <taxon>Spermatophyta</taxon>
        <taxon>Magnoliopsida</taxon>
        <taxon>eudicotyledons</taxon>
        <taxon>Gunneridae</taxon>
        <taxon>Pentapetalae</taxon>
        <taxon>rosids</taxon>
        <taxon>fabids</taxon>
        <taxon>Malpighiales</taxon>
        <taxon>Erythroxylaceae</taxon>
        <taxon>Erythroxylum</taxon>
    </lineage>
</organism>
<dbReference type="EMBL" id="JAIWQS010000006">
    <property type="protein sequence ID" value="KAJ8762712.1"/>
    <property type="molecule type" value="Genomic_DNA"/>
</dbReference>
<protein>
    <recommendedName>
        <fullName evidence="4">DNA polymerase delta subunit 4</fullName>
    </recommendedName>
</protein>
<evidence type="ECO:0000313" key="2">
    <source>
        <dbReference type="EMBL" id="KAJ8762712.1"/>
    </source>
</evidence>
<reference evidence="2 3" key="1">
    <citation type="submission" date="2021-09" db="EMBL/GenBank/DDBJ databases">
        <title>Genomic insights and catalytic innovation underlie evolution of tropane alkaloids biosynthesis.</title>
        <authorList>
            <person name="Wang Y.-J."/>
            <person name="Tian T."/>
            <person name="Huang J.-P."/>
            <person name="Huang S.-X."/>
        </authorList>
    </citation>
    <scope>NUCLEOTIDE SEQUENCE [LARGE SCALE GENOMIC DNA]</scope>
    <source>
        <strain evidence="2">KIB-2018</strain>
        <tissue evidence="2">Leaf</tissue>
    </source>
</reference>
<dbReference type="InterPro" id="IPR007218">
    <property type="entry name" value="DNA_pol_delta_4"/>
</dbReference>
<dbReference type="AlphaFoldDB" id="A0AAV8T7F0"/>
<evidence type="ECO:0000256" key="1">
    <source>
        <dbReference type="SAM" id="MobiDB-lite"/>
    </source>
</evidence>
<name>A0AAV8T7F0_9ROSI</name>
<evidence type="ECO:0008006" key="4">
    <source>
        <dbReference type="Google" id="ProtNLM"/>
    </source>
</evidence>
<dbReference type="Pfam" id="PF04081">
    <property type="entry name" value="DNA_pol_delta_4"/>
    <property type="match status" value="1"/>
</dbReference>
<keyword evidence="3" id="KW-1185">Reference proteome</keyword>
<accession>A0AAV8T7F0</accession>
<dbReference type="PANTHER" id="PTHR14303:SF0">
    <property type="entry name" value="DNA POLYMERASE DELTA SUBUNIT 4"/>
    <property type="match status" value="1"/>
</dbReference>
<evidence type="ECO:0000313" key="3">
    <source>
        <dbReference type="Proteomes" id="UP001159364"/>
    </source>
</evidence>
<dbReference type="GO" id="GO:0000731">
    <property type="term" value="P:DNA synthesis involved in DNA repair"/>
    <property type="evidence" value="ECO:0007669"/>
    <property type="project" value="InterPro"/>
</dbReference>
<feature type="region of interest" description="Disordered" evidence="1">
    <location>
        <begin position="1"/>
        <end position="26"/>
    </location>
</feature>
<dbReference type="GO" id="GO:0043625">
    <property type="term" value="C:delta DNA polymerase complex"/>
    <property type="evidence" value="ECO:0007669"/>
    <property type="project" value="TreeGrafter"/>
</dbReference>
<sequence length="103" mass="11695">MKGFYREKKKPKAGVTKSSPTKTKKRDRVIISHASLDLQDDSDKGETLLKQFDMNMAFGPCIGLTRLARWERAQRLRLNPPREVEGLLKGGKIHSGCLWGDRV</sequence>
<dbReference type="GO" id="GO:0003887">
    <property type="term" value="F:DNA-directed DNA polymerase activity"/>
    <property type="evidence" value="ECO:0007669"/>
    <property type="project" value="TreeGrafter"/>
</dbReference>